<comment type="caution">
    <text evidence="2">The sequence shown here is derived from an EMBL/GenBank/DDBJ whole genome shotgun (WGS) entry which is preliminary data.</text>
</comment>
<feature type="compositionally biased region" description="Basic and acidic residues" evidence="1">
    <location>
        <begin position="336"/>
        <end position="346"/>
    </location>
</feature>
<evidence type="ECO:0000256" key="1">
    <source>
        <dbReference type="SAM" id="MobiDB-lite"/>
    </source>
</evidence>
<keyword evidence="3" id="KW-1185">Reference proteome</keyword>
<gene>
    <name evidence="2" type="ORF">PXEA_LOCUS24741</name>
</gene>
<dbReference type="Proteomes" id="UP000784294">
    <property type="component" value="Unassembled WGS sequence"/>
</dbReference>
<proteinExistence type="predicted"/>
<evidence type="ECO:0000313" key="3">
    <source>
        <dbReference type="Proteomes" id="UP000784294"/>
    </source>
</evidence>
<feature type="compositionally biased region" description="Pro residues" evidence="1">
    <location>
        <begin position="234"/>
        <end position="245"/>
    </location>
</feature>
<protein>
    <submittedName>
        <fullName evidence="2">Uncharacterized protein</fullName>
    </submittedName>
</protein>
<feature type="compositionally biased region" description="Polar residues" evidence="1">
    <location>
        <begin position="263"/>
        <end position="282"/>
    </location>
</feature>
<sequence>MGTPAVPPNLVPHSPLNSNWLPAYPPSGWPPRLCSGPPGPPTKPAAAVTMTTTTASVTANASAQAPLSRSGPLTTGQIGHETTLYYPASIDKQCVGMSSNKPSNTVAKVFHRLITQTTTASPNTVLPASLHTSPHSGFGPPPLSALASGHMRLPSMLSESPSTGGQQLQASHPLHHNQPQYLHQPTYPHYQLYLDCQQQYRQPYPSSMPYSAQQTGQVYFTPLQQHHKYLQPQPLAPAPPSPPPSSQLASGQSFHNQAHVYPTHQQQNQLAKSMPPQTSEPTESGGPLTLRESVASTAVDARTAQRYHLAYRQSMAPEAGADAPEGRSWKGFYETSEGRPELESTKRWAMSPRENQ</sequence>
<accession>A0A3S5A9P8</accession>
<feature type="region of interest" description="Disordered" evidence="1">
    <location>
        <begin position="231"/>
        <end position="289"/>
    </location>
</feature>
<name>A0A3S5A9P8_9PLAT</name>
<organism evidence="2 3">
    <name type="scientific">Protopolystoma xenopodis</name>
    <dbReference type="NCBI Taxonomy" id="117903"/>
    <lineage>
        <taxon>Eukaryota</taxon>
        <taxon>Metazoa</taxon>
        <taxon>Spiralia</taxon>
        <taxon>Lophotrochozoa</taxon>
        <taxon>Platyhelminthes</taxon>
        <taxon>Monogenea</taxon>
        <taxon>Polyopisthocotylea</taxon>
        <taxon>Polystomatidea</taxon>
        <taxon>Polystomatidae</taxon>
        <taxon>Protopolystoma</taxon>
    </lineage>
</organism>
<dbReference type="AlphaFoldDB" id="A0A3S5A9P8"/>
<dbReference type="EMBL" id="CAAALY010120858">
    <property type="protein sequence ID" value="VEL31301.1"/>
    <property type="molecule type" value="Genomic_DNA"/>
</dbReference>
<evidence type="ECO:0000313" key="2">
    <source>
        <dbReference type="EMBL" id="VEL31301.1"/>
    </source>
</evidence>
<feature type="region of interest" description="Disordered" evidence="1">
    <location>
        <begin position="315"/>
        <end position="356"/>
    </location>
</feature>
<feature type="non-terminal residue" evidence="2">
    <location>
        <position position="356"/>
    </location>
</feature>
<reference evidence="2" key="1">
    <citation type="submission" date="2018-11" db="EMBL/GenBank/DDBJ databases">
        <authorList>
            <consortium name="Pathogen Informatics"/>
        </authorList>
    </citation>
    <scope>NUCLEOTIDE SEQUENCE</scope>
</reference>